<evidence type="ECO:0000256" key="1">
    <source>
        <dbReference type="ARBA" id="ARBA00022741"/>
    </source>
</evidence>
<feature type="domain" description="DNA mismatch repair proteins mutS family" evidence="5">
    <location>
        <begin position="377"/>
        <end position="563"/>
    </location>
</feature>
<evidence type="ECO:0000256" key="3">
    <source>
        <dbReference type="ARBA" id="ARBA00023125"/>
    </source>
</evidence>
<dbReference type="GO" id="GO:0005829">
    <property type="term" value="C:cytosol"/>
    <property type="evidence" value="ECO:0007669"/>
    <property type="project" value="TreeGrafter"/>
</dbReference>
<dbReference type="GO" id="GO:0030983">
    <property type="term" value="F:mismatched DNA binding"/>
    <property type="evidence" value="ECO:0007669"/>
    <property type="project" value="InterPro"/>
</dbReference>
<evidence type="ECO:0000256" key="4">
    <source>
        <dbReference type="SAM" id="Phobius"/>
    </source>
</evidence>
<dbReference type="Gene3D" id="3.40.50.300">
    <property type="entry name" value="P-loop containing nucleotide triphosphate hydrolases"/>
    <property type="match status" value="1"/>
</dbReference>
<dbReference type="InterPro" id="IPR045076">
    <property type="entry name" value="MutS"/>
</dbReference>
<sequence>MSNNFELPIYYLENKQELDNNIKEDLEFNKINESKEDRPCLLKKIYNPTSKIGNLYLSKQGEYFTNNKLYLKQTQEIIKKIKKNELHKNYVKKYDEFYDLWNKIREDENFIDRYYYCDVDFFKFLNHNSFFLQLLSLYNLFSPILSLCIPIIMLIVPFFMLKFSGVPITITSYIEVLQKIFSKHALGNFSNIMKEVSWEKRFYALISVGFYVFSIYQNSLVCYRFYQNFKQIHNELFVIKDYLNITIKNINDFSIIISKHNTYTPFFNCMQERKHKLESLLHDLNKINDFNFSHKKINEIGYVMKCYYEIHINNNIKDIIEYSFGFNAYIEHLQAIEMLHREKLIKKCKFGKKLKFKNIYNAYLLDNTPVKNNISFDKNIIVTGPNASGKTTILKSILFNLIFSQSYGFGFYDNATIPLYNKIHCYLNIPDTSGRDSLFQAEARRCKEIIDSFKYKEKHFCIFDELFSGTNPNEACSSSYGFIKYMLQKKVDFILTTHLHELCFKLEDNIQNLNMEVIEKDNYEFEYSYNIKNGISSIKGGIKVLTDLSYPEEIIQDSLLFRSNY</sequence>
<proteinExistence type="predicted"/>
<accession>A0A6C0CJN9</accession>
<evidence type="ECO:0000259" key="5">
    <source>
        <dbReference type="SMART" id="SM00534"/>
    </source>
</evidence>
<name>A0A6C0CJN9_9ZZZZ</name>
<reference evidence="6" key="1">
    <citation type="journal article" date="2020" name="Nature">
        <title>Giant virus diversity and host interactions through global metagenomics.</title>
        <authorList>
            <person name="Schulz F."/>
            <person name="Roux S."/>
            <person name="Paez-Espino D."/>
            <person name="Jungbluth S."/>
            <person name="Walsh D.A."/>
            <person name="Denef V.J."/>
            <person name="McMahon K.D."/>
            <person name="Konstantinidis K.T."/>
            <person name="Eloe-Fadrosh E.A."/>
            <person name="Kyrpides N.C."/>
            <person name="Woyke T."/>
        </authorList>
    </citation>
    <scope>NUCLEOTIDE SEQUENCE</scope>
    <source>
        <strain evidence="6">GVMAG-M-3300021185-45</strain>
    </source>
</reference>
<keyword evidence="3" id="KW-0238">DNA-binding</keyword>
<dbReference type="InterPro" id="IPR027417">
    <property type="entry name" value="P-loop_NTPase"/>
</dbReference>
<dbReference type="SUPFAM" id="SSF52540">
    <property type="entry name" value="P-loop containing nucleoside triphosphate hydrolases"/>
    <property type="match status" value="1"/>
</dbReference>
<keyword evidence="2" id="KW-0067">ATP-binding</keyword>
<dbReference type="SMART" id="SM00534">
    <property type="entry name" value="MUTSac"/>
    <property type="match status" value="1"/>
</dbReference>
<organism evidence="6">
    <name type="scientific">viral metagenome</name>
    <dbReference type="NCBI Taxonomy" id="1070528"/>
    <lineage>
        <taxon>unclassified sequences</taxon>
        <taxon>metagenomes</taxon>
        <taxon>organismal metagenomes</taxon>
    </lineage>
</organism>
<dbReference type="InterPro" id="IPR000432">
    <property type="entry name" value="DNA_mismatch_repair_MutS_C"/>
</dbReference>
<protein>
    <recommendedName>
        <fullName evidence="5">DNA mismatch repair proteins mutS family domain-containing protein</fullName>
    </recommendedName>
</protein>
<dbReference type="PANTHER" id="PTHR11361:SF152">
    <property type="entry name" value="DNA MISMATCH REPAIR PROTEIN"/>
    <property type="match status" value="1"/>
</dbReference>
<keyword evidence="4" id="KW-1133">Transmembrane helix</keyword>
<feature type="transmembrane region" description="Helical" evidence="4">
    <location>
        <begin position="202"/>
        <end position="226"/>
    </location>
</feature>
<dbReference type="EMBL" id="MN739423">
    <property type="protein sequence ID" value="QHT04100.1"/>
    <property type="molecule type" value="Genomic_DNA"/>
</dbReference>
<evidence type="ECO:0000313" key="6">
    <source>
        <dbReference type="EMBL" id="QHT04100.1"/>
    </source>
</evidence>
<dbReference type="AlphaFoldDB" id="A0A6C0CJN9"/>
<evidence type="ECO:0000256" key="2">
    <source>
        <dbReference type="ARBA" id="ARBA00022840"/>
    </source>
</evidence>
<keyword evidence="4" id="KW-0472">Membrane</keyword>
<keyword evidence="1" id="KW-0547">Nucleotide-binding</keyword>
<dbReference type="Pfam" id="PF00488">
    <property type="entry name" value="MutS_V"/>
    <property type="match status" value="1"/>
</dbReference>
<keyword evidence="4" id="KW-0812">Transmembrane</keyword>
<dbReference type="GO" id="GO:0140664">
    <property type="term" value="F:ATP-dependent DNA damage sensor activity"/>
    <property type="evidence" value="ECO:0007669"/>
    <property type="project" value="InterPro"/>
</dbReference>
<dbReference type="GO" id="GO:0005524">
    <property type="term" value="F:ATP binding"/>
    <property type="evidence" value="ECO:0007669"/>
    <property type="project" value="UniProtKB-KW"/>
</dbReference>
<dbReference type="GO" id="GO:0006298">
    <property type="term" value="P:mismatch repair"/>
    <property type="evidence" value="ECO:0007669"/>
    <property type="project" value="InterPro"/>
</dbReference>
<feature type="transmembrane region" description="Helical" evidence="4">
    <location>
        <begin position="140"/>
        <end position="161"/>
    </location>
</feature>
<dbReference type="PANTHER" id="PTHR11361">
    <property type="entry name" value="DNA MISMATCH REPAIR PROTEIN MUTS FAMILY MEMBER"/>
    <property type="match status" value="1"/>
</dbReference>